<dbReference type="PROSITE" id="PS51077">
    <property type="entry name" value="HTH_ICLR"/>
    <property type="match status" value="1"/>
</dbReference>
<dbReference type="PANTHER" id="PTHR30136">
    <property type="entry name" value="HELIX-TURN-HELIX TRANSCRIPTIONAL REGULATOR, ICLR FAMILY"/>
    <property type="match status" value="1"/>
</dbReference>
<dbReference type="Gene3D" id="1.10.10.10">
    <property type="entry name" value="Winged helix-like DNA-binding domain superfamily/Winged helix DNA-binding domain"/>
    <property type="match status" value="1"/>
</dbReference>
<dbReference type="GO" id="GO:0045892">
    <property type="term" value="P:negative regulation of DNA-templated transcription"/>
    <property type="evidence" value="ECO:0007669"/>
    <property type="project" value="TreeGrafter"/>
</dbReference>
<dbReference type="InterPro" id="IPR050707">
    <property type="entry name" value="HTH_MetabolicPath_Reg"/>
</dbReference>
<dbReference type="RefSeq" id="WP_289348247.1">
    <property type="nucleotide sequence ID" value="NZ_JAUCFI010000001.1"/>
</dbReference>
<dbReference type="InterPro" id="IPR005471">
    <property type="entry name" value="Tscrpt_reg_IclR_N"/>
</dbReference>
<dbReference type="SMART" id="SM00346">
    <property type="entry name" value="HTH_ICLR"/>
    <property type="match status" value="1"/>
</dbReference>
<dbReference type="Gene3D" id="3.30.450.40">
    <property type="match status" value="1"/>
</dbReference>
<evidence type="ECO:0000256" key="1">
    <source>
        <dbReference type="ARBA" id="ARBA00023015"/>
    </source>
</evidence>
<dbReference type="FunFam" id="1.10.10.10:FF:000056">
    <property type="entry name" value="IclR family transcriptional regulator"/>
    <property type="match status" value="1"/>
</dbReference>
<evidence type="ECO:0000259" key="7">
    <source>
        <dbReference type="PROSITE" id="PS51078"/>
    </source>
</evidence>
<evidence type="ECO:0000313" key="9">
    <source>
        <dbReference type="Proteomes" id="UP001238973"/>
    </source>
</evidence>
<dbReference type="AlphaFoldDB" id="A0AAJ1V9K9"/>
<dbReference type="GO" id="GO:0003700">
    <property type="term" value="F:DNA-binding transcription factor activity"/>
    <property type="evidence" value="ECO:0007669"/>
    <property type="project" value="TreeGrafter"/>
</dbReference>
<evidence type="ECO:0000313" key="8">
    <source>
        <dbReference type="EMBL" id="MDM5281952.1"/>
    </source>
</evidence>
<dbReference type="InterPro" id="IPR036390">
    <property type="entry name" value="WH_DNA-bd_sf"/>
</dbReference>
<dbReference type="Pfam" id="PF01614">
    <property type="entry name" value="IclR_C"/>
    <property type="match status" value="1"/>
</dbReference>
<feature type="domain" description="HTH iclR-type" evidence="6">
    <location>
        <begin position="8"/>
        <end position="70"/>
    </location>
</feature>
<dbReference type="PANTHER" id="PTHR30136:SF35">
    <property type="entry name" value="HTH-TYPE TRANSCRIPTIONAL REGULATOR RV1719"/>
    <property type="match status" value="1"/>
</dbReference>
<proteinExistence type="predicted"/>
<protein>
    <recommendedName>
        <fullName evidence="5">Glycerol operon regulatory protein</fullName>
    </recommendedName>
</protein>
<keyword evidence="2" id="KW-0238">DNA-binding</keyword>
<name>A0AAJ1V9K9_9BACI</name>
<gene>
    <name evidence="8" type="ORF">QUF85_00990</name>
</gene>
<evidence type="ECO:0000259" key="6">
    <source>
        <dbReference type="PROSITE" id="PS51077"/>
    </source>
</evidence>
<dbReference type="SUPFAM" id="SSF55781">
    <property type="entry name" value="GAF domain-like"/>
    <property type="match status" value="1"/>
</dbReference>
<feature type="domain" description="IclR-ED" evidence="7">
    <location>
        <begin position="71"/>
        <end position="241"/>
    </location>
</feature>
<comment type="function">
    <text evidence="4">May be an activator protein for the gylABX operon.</text>
</comment>
<organism evidence="8 9">
    <name type="scientific">Peribacillus frigoritolerans</name>
    <dbReference type="NCBI Taxonomy" id="450367"/>
    <lineage>
        <taxon>Bacteria</taxon>
        <taxon>Bacillati</taxon>
        <taxon>Bacillota</taxon>
        <taxon>Bacilli</taxon>
        <taxon>Bacillales</taxon>
        <taxon>Bacillaceae</taxon>
        <taxon>Peribacillus</taxon>
    </lineage>
</organism>
<keyword evidence="1" id="KW-0805">Transcription regulation</keyword>
<comment type="caution">
    <text evidence="8">The sequence shown here is derived from an EMBL/GenBank/DDBJ whole genome shotgun (WGS) entry which is preliminary data.</text>
</comment>
<keyword evidence="3" id="KW-0804">Transcription</keyword>
<dbReference type="PROSITE" id="PS51078">
    <property type="entry name" value="ICLR_ED"/>
    <property type="match status" value="1"/>
</dbReference>
<dbReference type="InterPro" id="IPR036388">
    <property type="entry name" value="WH-like_DNA-bd_sf"/>
</dbReference>
<dbReference type="EMBL" id="JAUCFI010000001">
    <property type="protein sequence ID" value="MDM5281952.1"/>
    <property type="molecule type" value="Genomic_DNA"/>
</dbReference>
<dbReference type="InterPro" id="IPR029016">
    <property type="entry name" value="GAF-like_dom_sf"/>
</dbReference>
<evidence type="ECO:0000256" key="2">
    <source>
        <dbReference type="ARBA" id="ARBA00023125"/>
    </source>
</evidence>
<dbReference type="InterPro" id="IPR014757">
    <property type="entry name" value="Tscrpt_reg_IclR_C"/>
</dbReference>
<accession>A0AAJ1V9K9</accession>
<dbReference type="SUPFAM" id="SSF46785">
    <property type="entry name" value="Winged helix' DNA-binding domain"/>
    <property type="match status" value="1"/>
</dbReference>
<dbReference type="Proteomes" id="UP001238973">
    <property type="component" value="Unassembled WGS sequence"/>
</dbReference>
<sequence length="241" mass="26935">MIKDKKRFTSLENALRLLELLSWDEPELGINEIADRLGIANSTAHRLATTLLSEGFLTKDLHNKLYRLGTPTLALGNIITRQSKLHMTSQYTLESLVQQTNETAHIGVLKGVEIMYLNKVECSHPIRLLSYIGKRNPVHCTSTGQVLLAHQSPKFIEEFLLNKLEKYTPKTITDSQALLHRLEQIKKQGYSLCIEEMHKGVSSISAPIRSPKGQVIASISIAGLTRLSLPAVTKTYSYSSL</sequence>
<evidence type="ECO:0000256" key="4">
    <source>
        <dbReference type="ARBA" id="ARBA00058938"/>
    </source>
</evidence>
<dbReference type="Pfam" id="PF09339">
    <property type="entry name" value="HTH_IclR"/>
    <property type="match status" value="1"/>
</dbReference>
<dbReference type="GO" id="GO:0003677">
    <property type="term" value="F:DNA binding"/>
    <property type="evidence" value="ECO:0007669"/>
    <property type="project" value="UniProtKB-KW"/>
</dbReference>
<reference evidence="8" key="1">
    <citation type="submission" date="2023-06" db="EMBL/GenBank/DDBJ databases">
        <title>Comparative genomics of Bacillaceae isolates and their secondary metabolite potential.</title>
        <authorList>
            <person name="Song L."/>
            <person name="Nielsen L.J."/>
            <person name="Mohite O."/>
            <person name="Xu X."/>
            <person name="Weber T."/>
            <person name="Kovacs A.T."/>
        </authorList>
    </citation>
    <scope>NUCLEOTIDE SEQUENCE</scope>
    <source>
        <strain evidence="8">G1S1</strain>
    </source>
</reference>
<evidence type="ECO:0000256" key="3">
    <source>
        <dbReference type="ARBA" id="ARBA00023163"/>
    </source>
</evidence>
<evidence type="ECO:0000256" key="5">
    <source>
        <dbReference type="ARBA" id="ARBA00070406"/>
    </source>
</evidence>